<evidence type="ECO:0000256" key="1">
    <source>
        <dbReference type="ARBA" id="ARBA00004141"/>
    </source>
</evidence>
<evidence type="ECO:0000256" key="4">
    <source>
        <dbReference type="ARBA" id="ARBA00023136"/>
    </source>
</evidence>
<evidence type="ECO:0000313" key="10">
    <source>
        <dbReference type="Proteomes" id="UP001498476"/>
    </source>
</evidence>
<proteinExistence type="predicted"/>
<feature type="transmembrane region" description="Helical" evidence="7">
    <location>
        <begin position="420"/>
        <end position="440"/>
    </location>
</feature>
<dbReference type="InterPro" id="IPR011701">
    <property type="entry name" value="MFS"/>
</dbReference>
<feature type="transmembrane region" description="Helical" evidence="7">
    <location>
        <begin position="354"/>
        <end position="375"/>
    </location>
</feature>
<dbReference type="PROSITE" id="PS50850">
    <property type="entry name" value="MFS"/>
    <property type="match status" value="1"/>
</dbReference>
<feature type="compositionally biased region" description="Basic and acidic residues" evidence="6">
    <location>
        <begin position="41"/>
        <end position="53"/>
    </location>
</feature>
<dbReference type="InterPro" id="IPR036259">
    <property type="entry name" value="MFS_trans_sf"/>
</dbReference>
<keyword evidence="4 7" id="KW-0472">Membrane</keyword>
<feature type="transmembrane region" description="Helical" evidence="7">
    <location>
        <begin position="314"/>
        <end position="333"/>
    </location>
</feature>
<dbReference type="Proteomes" id="UP001498476">
    <property type="component" value="Unassembled WGS sequence"/>
</dbReference>
<evidence type="ECO:0000256" key="5">
    <source>
        <dbReference type="ARBA" id="ARBA00023180"/>
    </source>
</evidence>
<feature type="transmembrane region" description="Helical" evidence="7">
    <location>
        <begin position="482"/>
        <end position="506"/>
    </location>
</feature>
<feature type="transmembrane region" description="Helical" evidence="7">
    <location>
        <begin position="111"/>
        <end position="130"/>
    </location>
</feature>
<keyword evidence="5" id="KW-0325">Glycoprotein</keyword>
<dbReference type="Pfam" id="PF07690">
    <property type="entry name" value="MFS_1"/>
    <property type="match status" value="1"/>
</dbReference>
<feature type="transmembrane region" description="Helical" evidence="7">
    <location>
        <begin position="142"/>
        <end position="164"/>
    </location>
</feature>
<sequence length="594" mass="65126">MGLPQLFRRTSKNDPATEVAVHTITEAEKDLATDAATATKANDDPELSDRVDDDAQRGVQNVEAVTMTWSKKSLYTAFFLIWLLYFVNAMQSSILNNLIPFVTSDFESHSLLAVIYIVANAMTAAVYIPLAKILDLWGRAEGFAIMTLFATLGMIIMATCHNLPVFCAAYVFYSVGFGGMTYCVDVITADASKLKNRALAYAFTSSPYMITAFAGAKAAEEFYENVSWRWGFGCFAIIFPCVAAPLFILLKLNLRKAENAGLLAREPSGRTFLQSAWHYAVEFDGLGVFLFGSGLTVFLLPFTLAESAPNGWKSGYIIAMIVVGFVVLVIFGLHEAYTAPKPFIKAQFLMDRTVVGACLLDATYQISYYCWALYFTSFLQVVNDLSVAEAGYISNTFNVVSGVLLIITGFSIRHSGRFKWLLYGGVPLYIFALGLMIHFRNPNPNVGYIVMCQIFIAIGGSIFIICQQLAVLAAVDHQHVAAVLALLFVVGTTGGAIGNTLSGAIWTNTYKKGLLMYLPESAMDNIDMIYVDLPTQLSYAIGTPERLGIQKAYGYAQTRMLAAGTGIMSLSFIWTLLIKNINVAKKKQTKGTVF</sequence>
<organism evidence="9 10">
    <name type="scientific">Neonectria punicea</name>
    <dbReference type="NCBI Taxonomy" id="979145"/>
    <lineage>
        <taxon>Eukaryota</taxon>
        <taxon>Fungi</taxon>
        <taxon>Dikarya</taxon>
        <taxon>Ascomycota</taxon>
        <taxon>Pezizomycotina</taxon>
        <taxon>Sordariomycetes</taxon>
        <taxon>Hypocreomycetidae</taxon>
        <taxon>Hypocreales</taxon>
        <taxon>Nectriaceae</taxon>
        <taxon>Neonectria</taxon>
    </lineage>
</organism>
<keyword evidence="10" id="KW-1185">Reference proteome</keyword>
<feature type="transmembrane region" description="Helical" evidence="7">
    <location>
        <begin position="395"/>
        <end position="413"/>
    </location>
</feature>
<comment type="caution">
    <text evidence="9">The sequence shown here is derived from an EMBL/GenBank/DDBJ whole genome shotgun (WGS) entry which is preliminary data.</text>
</comment>
<feature type="transmembrane region" description="Helical" evidence="7">
    <location>
        <begin position="279"/>
        <end position="302"/>
    </location>
</feature>
<keyword evidence="3 7" id="KW-1133">Transmembrane helix</keyword>
<feature type="transmembrane region" description="Helical" evidence="7">
    <location>
        <begin position="170"/>
        <end position="187"/>
    </location>
</feature>
<evidence type="ECO:0000313" key="9">
    <source>
        <dbReference type="EMBL" id="KAK7404164.1"/>
    </source>
</evidence>
<feature type="transmembrane region" description="Helical" evidence="7">
    <location>
        <begin position="199"/>
        <end position="216"/>
    </location>
</feature>
<evidence type="ECO:0000256" key="3">
    <source>
        <dbReference type="ARBA" id="ARBA00022989"/>
    </source>
</evidence>
<feature type="region of interest" description="Disordered" evidence="6">
    <location>
        <begin position="34"/>
        <end position="53"/>
    </location>
</feature>
<dbReference type="PANTHER" id="PTHR23501:SF50">
    <property type="entry name" value="MFS SIDEROCHROME IRON TRANSPORTER MIRB (AFU_ORTHOLOGUE AFUA_3G03640)-RELATED"/>
    <property type="match status" value="1"/>
</dbReference>
<keyword evidence="2 7" id="KW-0812">Transmembrane</keyword>
<evidence type="ECO:0000256" key="6">
    <source>
        <dbReference type="SAM" id="MobiDB-lite"/>
    </source>
</evidence>
<reference evidence="9 10" key="1">
    <citation type="journal article" date="2025" name="Microbiol. Resour. Announc.">
        <title>Draft genome sequences for Neonectria magnoliae and Neonectria punicea, canker pathogens of Liriodendron tulipifera and Acer saccharum in West Virginia.</title>
        <authorList>
            <person name="Petronek H.M."/>
            <person name="Kasson M.T."/>
            <person name="Metheny A.M."/>
            <person name="Stauder C.M."/>
            <person name="Lovett B."/>
            <person name="Lynch S.C."/>
            <person name="Garnas J.R."/>
            <person name="Kasson L.R."/>
            <person name="Stajich J.E."/>
        </authorList>
    </citation>
    <scope>NUCLEOTIDE SEQUENCE [LARGE SCALE GENOMIC DNA]</scope>
    <source>
        <strain evidence="9 10">NRRL 64653</strain>
    </source>
</reference>
<dbReference type="EMBL" id="JAZAVJ010000212">
    <property type="protein sequence ID" value="KAK7404164.1"/>
    <property type="molecule type" value="Genomic_DNA"/>
</dbReference>
<name>A0ABR1GQX4_9HYPO</name>
<feature type="transmembrane region" description="Helical" evidence="7">
    <location>
        <begin position="228"/>
        <end position="250"/>
    </location>
</feature>
<feature type="transmembrane region" description="Helical" evidence="7">
    <location>
        <begin position="446"/>
        <end position="475"/>
    </location>
</feature>
<gene>
    <name evidence="9" type="ORF">QQX98_010068</name>
</gene>
<evidence type="ECO:0000259" key="8">
    <source>
        <dbReference type="PROSITE" id="PS50850"/>
    </source>
</evidence>
<feature type="domain" description="Major facilitator superfamily (MFS) profile" evidence="8">
    <location>
        <begin position="77"/>
        <end position="581"/>
    </location>
</feature>
<dbReference type="Gene3D" id="1.20.1250.20">
    <property type="entry name" value="MFS general substrate transporter like domains"/>
    <property type="match status" value="2"/>
</dbReference>
<feature type="transmembrane region" description="Helical" evidence="7">
    <location>
        <begin position="560"/>
        <end position="578"/>
    </location>
</feature>
<protein>
    <recommendedName>
        <fullName evidence="8">Major facilitator superfamily (MFS) profile domain-containing protein</fullName>
    </recommendedName>
</protein>
<dbReference type="SUPFAM" id="SSF103473">
    <property type="entry name" value="MFS general substrate transporter"/>
    <property type="match status" value="2"/>
</dbReference>
<dbReference type="InterPro" id="IPR020846">
    <property type="entry name" value="MFS_dom"/>
</dbReference>
<evidence type="ECO:0000256" key="7">
    <source>
        <dbReference type="SAM" id="Phobius"/>
    </source>
</evidence>
<feature type="transmembrane region" description="Helical" evidence="7">
    <location>
        <begin position="74"/>
        <end position="91"/>
    </location>
</feature>
<comment type="subcellular location">
    <subcellularLocation>
        <location evidence="1">Membrane</location>
        <topology evidence="1">Multi-pass membrane protein</topology>
    </subcellularLocation>
</comment>
<dbReference type="PANTHER" id="PTHR23501">
    <property type="entry name" value="MAJOR FACILITATOR SUPERFAMILY"/>
    <property type="match status" value="1"/>
</dbReference>
<accession>A0ABR1GQX4</accession>
<evidence type="ECO:0000256" key="2">
    <source>
        <dbReference type="ARBA" id="ARBA00022692"/>
    </source>
</evidence>